<reference evidence="3" key="1">
    <citation type="submission" date="2019-03" db="EMBL/GenBank/DDBJ databases">
        <authorList>
            <person name="Warren W.C."/>
            <person name="Johnson G.S."/>
        </authorList>
    </citation>
    <scope>NUCLEOTIDE SEQUENCE [LARGE SCALE GENOMIC DNA]</scope>
    <source>
        <strain evidence="3">Basenji</strain>
    </source>
</reference>
<sequence length="72" mass="7860">IKALQKDLEQFAKPLKQKWITLGYTQADMGLTLQILFGMCFPKQSSVPLKLNSAISRTHVSCGSCCRSVGGS</sequence>
<proteinExistence type="predicted"/>
<dbReference type="AlphaFoldDB" id="A0A8C0MIY3"/>
<comment type="subcellular location">
    <subcellularLocation>
        <location evidence="1">Nucleus</location>
    </subcellularLocation>
</comment>
<evidence type="ECO:0000313" key="3">
    <source>
        <dbReference type="Ensembl" id="ENSCAFP00030009171.1"/>
    </source>
</evidence>
<evidence type="ECO:0000259" key="2">
    <source>
        <dbReference type="PROSITE" id="PS51179"/>
    </source>
</evidence>
<dbReference type="Ensembl" id="ENSCAFT00030010475.1">
    <property type="protein sequence ID" value="ENSCAFP00030009171.1"/>
    <property type="gene ID" value="ENSCAFG00030005733.1"/>
</dbReference>
<dbReference type="PROSITE" id="PS51179">
    <property type="entry name" value="POU_3"/>
    <property type="match status" value="1"/>
</dbReference>
<protein>
    <recommendedName>
        <fullName evidence="2">POU-specific domain-containing protein</fullName>
    </recommendedName>
</protein>
<dbReference type="Gene3D" id="1.10.260.40">
    <property type="entry name" value="lambda repressor-like DNA-binding domains"/>
    <property type="match status" value="1"/>
</dbReference>
<evidence type="ECO:0000313" key="4">
    <source>
        <dbReference type="Proteomes" id="UP000694429"/>
    </source>
</evidence>
<dbReference type="GO" id="GO:0005634">
    <property type="term" value="C:nucleus"/>
    <property type="evidence" value="ECO:0007669"/>
    <property type="project" value="UniProtKB-SubCell"/>
</dbReference>
<feature type="domain" description="POU-specific" evidence="2">
    <location>
        <begin position="1"/>
        <end position="72"/>
    </location>
</feature>
<organism evidence="3 4">
    <name type="scientific">Canis lupus familiaris</name>
    <name type="common">Dog</name>
    <name type="synonym">Canis familiaris</name>
    <dbReference type="NCBI Taxonomy" id="9615"/>
    <lineage>
        <taxon>Eukaryota</taxon>
        <taxon>Metazoa</taxon>
        <taxon>Chordata</taxon>
        <taxon>Craniata</taxon>
        <taxon>Vertebrata</taxon>
        <taxon>Euteleostomi</taxon>
        <taxon>Mammalia</taxon>
        <taxon>Eutheria</taxon>
        <taxon>Laurasiatheria</taxon>
        <taxon>Carnivora</taxon>
        <taxon>Caniformia</taxon>
        <taxon>Canidae</taxon>
        <taxon>Canis</taxon>
    </lineage>
</organism>
<dbReference type="GO" id="GO:0003677">
    <property type="term" value="F:DNA binding"/>
    <property type="evidence" value="ECO:0007669"/>
    <property type="project" value="InterPro"/>
</dbReference>
<dbReference type="SUPFAM" id="SSF47413">
    <property type="entry name" value="lambda repressor-like DNA-binding domains"/>
    <property type="match status" value="1"/>
</dbReference>
<dbReference type="Pfam" id="PF00157">
    <property type="entry name" value="Pou"/>
    <property type="match status" value="1"/>
</dbReference>
<evidence type="ECO:0000256" key="1">
    <source>
        <dbReference type="ARBA" id="ARBA00004123"/>
    </source>
</evidence>
<accession>A0A8C0MIY3</accession>
<dbReference type="InterPro" id="IPR010982">
    <property type="entry name" value="Lambda_DNA-bd_dom_sf"/>
</dbReference>
<reference evidence="3" key="2">
    <citation type="submission" date="2025-08" db="UniProtKB">
        <authorList>
            <consortium name="Ensembl"/>
        </authorList>
    </citation>
    <scope>IDENTIFICATION</scope>
</reference>
<name>A0A8C0MIY3_CANLF</name>
<dbReference type="GO" id="GO:0003700">
    <property type="term" value="F:DNA-binding transcription factor activity"/>
    <property type="evidence" value="ECO:0007669"/>
    <property type="project" value="InterPro"/>
</dbReference>
<dbReference type="Proteomes" id="UP000694429">
    <property type="component" value="Chromosome 18"/>
</dbReference>
<dbReference type="InterPro" id="IPR000327">
    <property type="entry name" value="POU_dom"/>
</dbReference>